<reference evidence="2 3" key="1">
    <citation type="journal article" date="2023" name="Virus Evol.">
        <title>Computational host range prediction-The good, the bad, and the ugly.</title>
        <authorList>
            <person name="Howell A.A."/>
            <person name="Versoza C.J."/>
            <person name="Pfeifer S.P."/>
        </authorList>
    </citation>
    <scope>NUCLEOTIDE SEQUENCE [LARGE SCALE GENOMIC DNA]</scope>
    <source>
        <strain evidence="2 3">1610/1b</strain>
    </source>
</reference>
<dbReference type="Pfam" id="PF04069">
    <property type="entry name" value="OpuAC"/>
    <property type="match status" value="1"/>
</dbReference>
<accession>A0ABZ2U1T6</accession>
<dbReference type="InterPro" id="IPR007210">
    <property type="entry name" value="ABC_Gly_betaine_transp_sub-bd"/>
</dbReference>
<dbReference type="Proteomes" id="UP001479933">
    <property type="component" value="Chromosome"/>
</dbReference>
<name>A0ABZ2U1T6_9ACTN</name>
<evidence type="ECO:0000259" key="1">
    <source>
        <dbReference type="Pfam" id="PF04069"/>
    </source>
</evidence>
<proteinExistence type="predicted"/>
<evidence type="ECO:0000313" key="3">
    <source>
        <dbReference type="Proteomes" id="UP001479933"/>
    </source>
</evidence>
<protein>
    <submittedName>
        <fullName evidence="2">Glycine betaine ABC transporter substrate-binding protein</fullName>
    </submittedName>
</protein>
<dbReference type="SUPFAM" id="SSF53850">
    <property type="entry name" value="Periplasmic binding protein-like II"/>
    <property type="match status" value="1"/>
</dbReference>
<dbReference type="RefSeq" id="WP_084247381.1">
    <property type="nucleotide sequence ID" value="NZ_CP136137.1"/>
</dbReference>
<dbReference type="PROSITE" id="PS51257">
    <property type="entry name" value="PROKAR_LIPOPROTEIN"/>
    <property type="match status" value="1"/>
</dbReference>
<sequence length="298" mass="30890">MLPRPRTPRPRSARQSAALAAIAGVLIALLTACGPDDDEPFRVGSDQSPAMRVAAAIYAGALARTGVRVEIAPTVDGDRDLLDATARGEKDLFPAFTGDLLVALTPKPDATSADDVETAVNRALPQGVTIGDPAAVSDRRQVVLAQRLVDAHRLTDLADCGELPSGLPLATTGTLSDDERAAFSLCRVGPIEENLTPAQVVARVEAGTQLGALTGLEAATVLAGREDVTSLRSESSGPRAQSLVPVYRSGRVGKSQMKALSRVAGELTTVDLAELGRKVQDGADPTAVANEWLSSSGV</sequence>
<gene>
    <name evidence="2" type="ORF">RVF87_00265</name>
</gene>
<feature type="domain" description="ABC-type glycine betaine transport system substrate-binding" evidence="1">
    <location>
        <begin position="42"/>
        <end position="294"/>
    </location>
</feature>
<dbReference type="EMBL" id="CP136137">
    <property type="protein sequence ID" value="WYY07562.1"/>
    <property type="molecule type" value="Genomic_DNA"/>
</dbReference>
<keyword evidence="3" id="KW-1185">Reference proteome</keyword>
<evidence type="ECO:0000313" key="2">
    <source>
        <dbReference type="EMBL" id="WYY07562.1"/>
    </source>
</evidence>
<dbReference type="Gene3D" id="3.40.190.10">
    <property type="entry name" value="Periplasmic binding protein-like II"/>
    <property type="match status" value="2"/>
</dbReference>
<organism evidence="2 3">
    <name type="scientific">Gordonia hydrophobica</name>
    <dbReference type="NCBI Taxonomy" id="40516"/>
    <lineage>
        <taxon>Bacteria</taxon>
        <taxon>Bacillati</taxon>
        <taxon>Actinomycetota</taxon>
        <taxon>Actinomycetes</taxon>
        <taxon>Mycobacteriales</taxon>
        <taxon>Gordoniaceae</taxon>
        <taxon>Gordonia</taxon>
    </lineage>
</organism>